<name>A0A835VMQ3_VANPL</name>
<evidence type="ECO:0000313" key="11">
    <source>
        <dbReference type="Proteomes" id="UP000639772"/>
    </source>
</evidence>
<evidence type="ECO:0000256" key="3">
    <source>
        <dbReference type="ARBA" id="ARBA00023015"/>
    </source>
</evidence>
<dbReference type="OrthoDB" id="2015618at2759"/>
<dbReference type="GO" id="GO:0005634">
    <property type="term" value="C:nucleus"/>
    <property type="evidence" value="ECO:0007669"/>
    <property type="project" value="UniProtKB-SubCell"/>
</dbReference>
<proteinExistence type="inferred from homology"/>
<dbReference type="PROSITE" id="PS51806">
    <property type="entry name" value="DOG1"/>
    <property type="match status" value="1"/>
</dbReference>
<comment type="caution">
    <text evidence="10">The sequence shown here is derived from an EMBL/GenBank/DDBJ whole genome shotgun (WGS) entry which is preliminary data.</text>
</comment>
<sequence>MANYAIGAIGASNQAHGISTATNFLDQEGSAYFVELEEALMQGVVGFRTESIHGEKKPFFPNRPPTLEIFPSWPMRFQQGNSQREESSGSGSSAQNTSSHQDSGSPVSKKDSLGMHQLDKFASNQRLGTQEKYQKGMAATSILGKNGKILDAKTQRRLAQNREAARKSRLRKKAYIQQLESGRIKLSQLEQEIQRLRPHGLLLPGMGNQNGTLSSGAAMFDMEYGRWLEENYKRMTELRGALQAHVSDIDLRVAVDDCLANYDEAFRLKAAAVKNDVFHVLNGMWKSPAERCFLWLGGFRPSDLIKMVTTALEPLTDDQVMGVCGLQQSSQQAEEALSQGLEQLQLSLAETMATGPHLMGPNDGGNVGQFMGQMAVALGRLANLEGLVRQADTLRQHTMHQLRQVLTVRQAARCFLAIGEYHSRLRLLVRFGLLGLDNTEIWPLRRVLVLFLRTCRCCSSQFTAILGLLKERF</sequence>
<evidence type="ECO:0000259" key="9">
    <source>
        <dbReference type="PROSITE" id="PS51806"/>
    </source>
</evidence>
<feature type="domain" description="BZIP" evidence="8">
    <location>
        <begin position="151"/>
        <end position="195"/>
    </location>
</feature>
<accession>A0A835VMQ3</accession>
<evidence type="ECO:0000256" key="1">
    <source>
        <dbReference type="ARBA" id="ARBA00004123"/>
    </source>
</evidence>
<dbReference type="SMART" id="SM00338">
    <property type="entry name" value="BRLZ"/>
    <property type="match status" value="1"/>
</dbReference>
<feature type="compositionally biased region" description="Low complexity" evidence="7">
    <location>
        <begin position="79"/>
        <end position="101"/>
    </location>
</feature>
<evidence type="ECO:0000256" key="5">
    <source>
        <dbReference type="ARBA" id="ARBA00023163"/>
    </source>
</evidence>
<keyword evidence="4" id="KW-0238">DNA-binding</keyword>
<dbReference type="PANTHER" id="PTHR45693:SF9">
    <property type="entry name" value="TRANSCRIPTION FACTOR TGA9"/>
    <property type="match status" value="1"/>
</dbReference>
<dbReference type="Proteomes" id="UP000639772">
    <property type="component" value="Chromosome 1"/>
</dbReference>
<dbReference type="AlphaFoldDB" id="A0A835VMQ3"/>
<feature type="domain" description="DOG1" evidence="9">
    <location>
        <begin position="217"/>
        <end position="435"/>
    </location>
</feature>
<dbReference type="Pfam" id="PF00170">
    <property type="entry name" value="bZIP_1"/>
    <property type="match status" value="1"/>
</dbReference>
<dbReference type="GO" id="GO:0006351">
    <property type="term" value="P:DNA-templated transcription"/>
    <property type="evidence" value="ECO:0007669"/>
    <property type="project" value="InterPro"/>
</dbReference>
<dbReference type="PROSITE" id="PS50217">
    <property type="entry name" value="BZIP"/>
    <property type="match status" value="1"/>
</dbReference>
<evidence type="ECO:0000259" key="8">
    <source>
        <dbReference type="PROSITE" id="PS50217"/>
    </source>
</evidence>
<dbReference type="GO" id="GO:0003700">
    <property type="term" value="F:DNA-binding transcription factor activity"/>
    <property type="evidence" value="ECO:0007669"/>
    <property type="project" value="InterPro"/>
</dbReference>
<keyword evidence="5" id="KW-0804">Transcription</keyword>
<feature type="region of interest" description="Disordered" evidence="7">
    <location>
        <begin position="79"/>
        <end position="112"/>
    </location>
</feature>
<comment type="subcellular location">
    <subcellularLocation>
        <location evidence="1">Nucleus</location>
    </subcellularLocation>
</comment>
<evidence type="ECO:0000256" key="4">
    <source>
        <dbReference type="ARBA" id="ARBA00023125"/>
    </source>
</evidence>
<evidence type="ECO:0000256" key="6">
    <source>
        <dbReference type="ARBA" id="ARBA00023242"/>
    </source>
</evidence>
<dbReference type="PROSITE" id="PS00036">
    <property type="entry name" value="BZIP_BASIC"/>
    <property type="match status" value="1"/>
</dbReference>
<dbReference type="Pfam" id="PF14144">
    <property type="entry name" value="DOG1"/>
    <property type="match status" value="1"/>
</dbReference>
<evidence type="ECO:0000256" key="7">
    <source>
        <dbReference type="SAM" id="MobiDB-lite"/>
    </source>
</evidence>
<dbReference type="InterPro" id="IPR004827">
    <property type="entry name" value="bZIP"/>
</dbReference>
<dbReference type="InterPro" id="IPR025422">
    <property type="entry name" value="TGA_domain"/>
</dbReference>
<protein>
    <submittedName>
        <fullName evidence="10">Uncharacterized protein</fullName>
    </submittedName>
</protein>
<dbReference type="PANTHER" id="PTHR45693">
    <property type="entry name" value="TRANSCRIPTION FACTOR TGA9"/>
    <property type="match status" value="1"/>
</dbReference>
<keyword evidence="6" id="KW-0539">Nucleus</keyword>
<organism evidence="10 11">
    <name type="scientific">Vanilla planifolia</name>
    <name type="common">Vanilla</name>
    <dbReference type="NCBI Taxonomy" id="51239"/>
    <lineage>
        <taxon>Eukaryota</taxon>
        <taxon>Viridiplantae</taxon>
        <taxon>Streptophyta</taxon>
        <taxon>Embryophyta</taxon>
        <taxon>Tracheophyta</taxon>
        <taxon>Spermatophyta</taxon>
        <taxon>Magnoliopsida</taxon>
        <taxon>Liliopsida</taxon>
        <taxon>Asparagales</taxon>
        <taxon>Orchidaceae</taxon>
        <taxon>Vanilloideae</taxon>
        <taxon>Vanilleae</taxon>
        <taxon>Vanilla</taxon>
    </lineage>
</organism>
<evidence type="ECO:0000313" key="10">
    <source>
        <dbReference type="EMBL" id="KAG0502765.1"/>
    </source>
</evidence>
<gene>
    <name evidence="10" type="ORF">HPP92_002837</name>
</gene>
<dbReference type="Gene3D" id="1.20.5.170">
    <property type="match status" value="1"/>
</dbReference>
<dbReference type="InterPro" id="IPR046347">
    <property type="entry name" value="bZIP_sf"/>
</dbReference>
<comment type="similarity">
    <text evidence="2">Belongs to the bZIP family.</text>
</comment>
<dbReference type="SUPFAM" id="SSF57959">
    <property type="entry name" value="Leucine zipper domain"/>
    <property type="match status" value="1"/>
</dbReference>
<dbReference type="FunFam" id="1.20.5.170:FF:000019">
    <property type="entry name" value="BZIP family transcription factor"/>
    <property type="match status" value="1"/>
</dbReference>
<keyword evidence="3" id="KW-0805">Transcription regulation</keyword>
<evidence type="ECO:0000256" key="2">
    <source>
        <dbReference type="ARBA" id="ARBA00007163"/>
    </source>
</evidence>
<dbReference type="EMBL" id="JADCNM010000001">
    <property type="protein sequence ID" value="KAG0502765.1"/>
    <property type="molecule type" value="Genomic_DNA"/>
</dbReference>
<dbReference type="GO" id="GO:0043565">
    <property type="term" value="F:sequence-specific DNA binding"/>
    <property type="evidence" value="ECO:0007669"/>
    <property type="project" value="InterPro"/>
</dbReference>
<reference evidence="10 11" key="1">
    <citation type="journal article" date="2020" name="Nat. Food">
        <title>A phased Vanilla planifolia genome enables genetic improvement of flavour and production.</title>
        <authorList>
            <person name="Hasing T."/>
            <person name="Tang H."/>
            <person name="Brym M."/>
            <person name="Khazi F."/>
            <person name="Huang T."/>
            <person name="Chambers A.H."/>
        </authorList>
    </citation>
    <scope>NUCLEOTIDE SEQUENCE [LARGE SCALE GENOMIC DNA]</scope>
    <source>
        <tissue evidence="10">Leaf</tissue>
    </source>
</reference>